<dbReference type="AlphaFoldDB" id="D7FTS8"/>
<dbReference type="InterPro" id="IPR000719">
    <property type="entry name" value="Prot_kinase_dom"/>
</dbReference>
<evidence type="ECO:0000256" key="3">
    <source>
        <dbReference type="ARBA" id="ARBA00022741"/>
    </source>
</evidence>
<dbReference type="EMBL" id="FN648438">
    <property type="protein sequence ID" value="CBJ31455.1"/>
    <property type="molecule type" value="Genomic_DNA"/>
</dbReference>
<evidence type="ECO:0000256" key="6">
    <source>
        <dbReference type="SAM" id="MobiDB-lite"/>
    </source>
</evidence>
<dbReference type="PANTHER" id="PTHR24345:SF91">
    <property type="entry name" value="SERINE_THREONINE-PROTEIN KINASE PLK4"/>
    <property type="match status" value="1"/>
</dbReference>
<evidence type="ECO:0000259" key="7">
    <source>
        <dbReference type="PROSITE" id="PS50011"/>
    </source>
</evidence>
<dbReference type="OrthoDB" id="541276at2759"/>
<keyword evidence="9" id="KW-1185">Reference proteome</keyword>
<dbReference type="EMBL" id="FN649742">
    <property type="protein sequence ID" value="CBJ31455.1"/>
    <property type="molecule type" value="Genomic_DNA"/>
</dbReference>
<evidence type="ECO:0000256" key="5">
    <source>
        <dbReference type="ARBA" id="ARBA00022840"/>
    </source>
</evidence>
<keyword evidence="2" id="KW-0808">Transferase</keyword>
<evidence type="ECO:0000313" key="8">
    <source>
        <dbReference type="EMBL" id="CBJ31455.1"/>
    </source>
</evidence>
<dbReference type="eggNOG" id="KOG0583">
    <property type="taxonomic scope" value="Eukaryota"/>
</dbReference>
<feature type="compositionally biased region" description="Low complexity" evidence="6">
    <location>
        <begin position="45"/>
        <end position="65"/>
    </location>
</feature>
<dbReference type="PROSITE" id="PS50011">
    <property type="entry name" value="PROTEIN_KINASE_DOM"/>
    <property type="match status" value="1"/>
</dbReference>
<dbReference type="SUPFAM" id="SSF56112">
    <property type="entry name" value="Protein kinase-like (PK-like)"/>
    <property type="match status" value="1"/>
</dbReference>
<dbReference type="Gene3D" id="1.10.510.10">
    <property type="entry name" value="Transferase(Phosphotransferase) domain 1"/>
    <property type="match status" value="1"/>
</dbReference>
<dbReference type="InterPro" id="IPR011009">
    <property type="entry name" value="Kinase-like_dom_sf"/>
</dbReference>
<dbReference type="STRING" id="2880.D7FTS8"/>
<keyword evidence="3" id="KW-0547">Nucleotide-binding</keyword>
<dbReference type="PROSITE" id="PS00109">
    <property type="entry name" value="PROTEIN_KINASE_TYR"/>
    <property type="match status" value="1"/>
</dbReference>
<proteinExistence type="predicted"/>
<keyword evidence="4 8" id="KW-0418">Kinase</keyword>
<reference evidence="8 9" key="1">
    <citation type="journal article" date="2010" name="Nature">
        <title>The Ectocarpus genome and the independent evolution of multicellularity in brown algae.</title>
        <authorList>
            <person name="Cock J.M."/>
            <person name="Sterck L."/>
            <person name="Rouze P."/>
            <person name="Scornet D."/>
            <person name="Allen A.E."/>
            <person name="Amoutzias G."/>
            <person name="Anthouard V."/>
            <person name="Artiguenave F."/>
            <person name="Aury J.M."/>
            <person name="Badger J.H."/>
            <person name="Beszteri B."/>
            <person name="Billiau K."/>
            <person name="Bonnet E."/>
            <person name="Bothwell J.H."/>
            <person name="Bowler C."/>
            <person name="Boyen C."/>
            <person name="Brownlee C."/>
            <person name="Carrano C.J."/>
            <person name="Charrier B."/>
            <person name="Cho G.Y."/>
            <person name="Coelho S.M."/>
            <person name="Collen J."/>
            <person name="Corre E."/>
            <person name="Da Silva C."/>
            <person name="Delage L."/>
            <person name="Delaroque N."/>
            <person name="Dittami S.M."/>
            <person name="Doulbeau S."/>
            <person name="Elias M."/>
            <person name="Farnham G."/>
            <person name="Gachon C.M."/>
            <person name="Gschloessl B."/>
            <person name="Heesch S."/>
            <person name="Jabbari K."/>
            <person name="Jubin C."/>
            <person name="Kawai H."/>
            <person name="Kimura K."/>
            <person name="Kloareg B."/>
            <person name="Kupper F.C."/>
            <person name="Lang D."/>
            <person name="Le Bail A."/>
            <person name="Leblanc C."/>
            <person name="Lerouge P."/>
            <person name="Lohr M."/>
            <person name="Lopez P.J."/>
            <person name="Martens C."/>
            <person name="Maumus F."/>
            <person name="Michel G."/>
            <person name="Miranda-Saavedra D."/>
            <person name="Morales J."/>
            <person name="Moreau H."/>
            <person name="Motomura T."/>
            <person name="Nagasato C."/>
            <person name="Napoli C.A."/>
            <person name="Nelson D.R."/>
            <person name="Nyvall-Collen P."/>
            <person name="Peters A.F."/>
            <person name="Pommier C."/>
            <person name="Potin P."/>
            <person name="Poulain J."/>
            <person name="Quesneville H."/>
            <person name="Read B."/>
            <person name="Rensing S.A."/>
            <person name="Ritter A."/>
            <person name="Rousvoal S."/>
            <person name="Samanta M."/>
            <person name="Samson G."/>
            <person name="Schroeder D.C."/>
            <person name="Segurens B."/>
            <person name="Strittmatter M."/>
            <person name="Tonon T."/>
            <person name="Tregear J.W."/>
            <person name="Valentin K."/>
            <person name="von Dassow P."/>
            <person name="Yamagishi T."/>
            <person name="Van de Peer Y."/>
            <person name="Wincker P."/>
        </authorList>
    </citation>
    <scope>NUCLEOTIDE SEQUENCE [LARGE SCALE GENOMIC DNA]</scope>
    <source>
        <strain evidence="9">Ec32 / CCAP1310/4</strain>
    </source>
</reference>
<organism evidence="8 9">
    <name type="scientific">Ectocarpus siliculosus</name>
    <name type="common">Brown alga</name>
    <name type="synonym">Conferva siliculosa</name>
    <dbReference type="NCBI Taxonomy" id="2880"/>
    <lineage>
        <taxon>Eukaryota</taxon>
        <taxon>Sar</taxon>
        <taxon>Stramenopiles</taxon>
        <taxon>Ochrophyta</taxon>
        <taxon>PX clade</taxon>
        <taxon>Phaeophyceae</taxon>
        <taxon>Ectocarpales</taxon>
        <taxon>Ectocarpaceae</taxon>
        <taxon>Ectocarpus</taxon>
    </lineage>
</organism>
<dbReference type="Pfam" id="PF00069">
    <property type="entry name" value="Pkinase"/>
    <property type="match status" value="1"/>
</dbReference>
<dbReference type="InterPro" id="IPR008266">
    <property type="entry name" value="Tyr_kinase_AS"/>
</dbReference>
<dbReference type="GO" id="GO:0004674">
    <property type="term" value="F:protein serine/threonine kinase activity"/>
    <property type="evidence" value="ECO:0007669"/>
    <property type="project" value="UniProtKB-KW"/>
</dbReference>
<dbReference type="Proteomes" id="UP000002630">
    <property type="component" value="Linkage Group LG17"/>
</dbReference>
<evidence type="ECO:0000256" key="1">
    <source>
        <dbReference type="ARBA" id="ARBA00022527"/>
    </source>
</evidence>
<dbReference type="GO" id="GO:0005524">
    <property type="term" value="F:ATP binding"/>
    <property type="evidence" value="ECO:0007669"/>
    <property type="project" value="UniProtKB-KW"/>
</dbReference>
<evidence type="ECO:0000256" key="4">
    <source>
        <dbReference type="ARBA" id="ARBA00022777"/>
    </source>
</evidence>
<gene>
    <name evidence="8" type="ORF">Esi_0256_0044</name>
</gene>
<dbReference type="InParanoid" id="D7FTS8"/>
<feature type="region of interest" description="Disordered" evidence="6">
    <location>
        <begin position="32"/>
        <end position="65"/>
    </location>
</feature>
<dbReference type="GO" id="GO:0005634">
    <property type="term" value="C:nucleus"/>
    <property type="evidence" value="ECO:0007669"/>
    <property type="project" value="TreeGrafter"/>
</dbReference>
<evidence type="ECO:0000313" key="9">
    <source>
        <dbReference type="Proteomes" id="UP000002630"/>
    </source>
</evidence>
<keyword evidence="1" id="KW-0723">Serine/threonine-protein kinase</keyword>
<keyword evidence="5" id="KW-0067">ATP-binding</keyword>
<name>D7FTS8_ECTSI</name>
<evidence type="ECO:0000256" key="2">
    <source>
        <dbReference type="ARBA" id="ARBA00022679"/>
    </source>
</evidence>
<dbReference type="PANTHER" id="PTHR24345">
    <property type="entry name" value="SERINE/THREONINE-PROTEIN KINASE PLK"/>
    <property type="match status" value="1"/>
</dbReference>
<protein>
    <submittedName>
        <fullName evidence="8">SOS2 (SALT OVERLY SENSITIVE 2) kinase</fullName>
    </submittedName>
</protein>
<accession>D7FTS8</accession>
<feature type="domain" description="Protein kinase" evidence="7">
    <location>
        <begin position="100"/>
        <end position="380"/>
    </location>
</feature>
<sequence>MNASRRTAMALPAQQQHSRRLLASWREDNIKIKRHSSAPPPKVRSTTTSAQASSTATAASSSSAETYDQLSFPMPTFSKALKVMENESYTLRSQATGRRWRAVSSSRECQFGEVLRAVEVTDEEAAASSPAYFAIKELNLDKLREVQGRTYEDPLREVAALQFLSSHPNVLPCTEALWDSDSIYIVTPFYSGGEVFDALTDRGRYEEGEARPLFRQVLHALRHLKIHGVCHRDVSLENLLLDEGNTVKLVDFGLALRIPQKPDGGARVLLPQGPCGKPFYIAPEVLSSSVSSGFDGFAVDVWACGVLLFVMLTGVPPFEMALPSQDQRCQIVAVEERLVDLLSAWGISLSPEAAGLIQSCLRHSPAERPSVENLLRHPWMKASS</sequence>